<dbReference type="RefSeq" id="WP_046997707.1">
    <property type="nucleotide sequence ID" value="NZ_JAIW01000009.1"/>
</dbReference>
<dbReference type="GO" id="GO:0006355">
    <property type="term" value="P:regulation of DNA-templated transcription"/>
    <property type="evidence" value="ECO:0007669"/>
    <property type="project" value="InterPro"/>
</dbReference>
<evidence type="ECO:0000313" key="2">
    <source>
        <dbReference type="Proteomes" id="UP000035154"/>
    </source>
</evidence>
<evidence type="ECO:0000313" key="1">
    <source>
        <dbReference type="EMBL" id="KLE11508.1"/>
    </source>
</evidence>
<sequence>MSLDKKLNKLESKGEEKKINLRMPKGKADVLEILAEHYGVTVSTLIREMIDNSLTQLQKELVVVNEGLGIKIENKYRKHEVRYLPDIIGILAPNIELSSYGNEDFKTLDELDNFSIEHARLSVEFGLSEESHGISSISKKEYSFKKNHKKD</sequence>
<dbReference type="EMBL" id="JAIW01000009">
    <property type="protein sequence ID" value="KLE11508.1"/>
    <property type="molecule type" value="Genomic_DNA"/>
</dbReference>
<dbReference type="AlphaFoldDB" id="A0A0G9L564"/>
<dbReference type="SUPFAM" id="SSF47598">
    <property type="entry name" value="Ribbon-helix-helix"/>
    <property type="match status" value="1"/>
</dbReference>
<accession>A0A0G9L564</accession>
<reference evidence="1 2" key="1">
    <citation type="submission" date="2014-01" db="EMBL/GenBank/DDBJ databases">
        <title>Development of a Comparative Genomic Fingerprinting Assay for High Resolution Genotyping of Arcobacter butzleri.</title>
        <authorList>
            <person name="Webb A.L."/>
            <person name="Inglis G.D."/>
            <person name="Kruczkiewicz P."/>
            <person name="Selinger L.B."/>
            <person name="Taboada E.N."/>
        </authorList>
    </citation>
    <scope>NUCLEOTIDE SEQUENCE [LARGE SCALE GENOMIC DNA]</scope>
    <source>
        <strain evidence="1 2">L355</strain>
    </source>
</reference>
<dbReference type="InterPro" id="IPR010985">
    <property type="entry name" value="Ribbon_hlx_hlx"/>
</dbReference>
<protein>
    <submittedName>
        <fullName evidence="1">Uncharacterized protein</fullName>
    </submittedName>
</protein>
<dbReference type="PATRIC" id="fig|1447263.3.peg.172"/>
<gene>
    <name evidence="1" type="ORF">AF80_00930</name>
</gene>
<name>A0A0G9L564_9BACT</name>
<comment type="caution">
    <text evidence="1">The sequence shown here is derived from an EMBL/GenBank/DDBJ whole genome shotgun (WGS) entry which is preliminary data.</text>
</comment>
<proteinExistence type="predicted"/>
<dbReference type="Proteomes" id="UP000035154">
    <property type="component" value="Unassembled WGS sequence"/>
</dbReference>
<organism evidence="1 2">
    <name type="scientific">Aliarcobacter butzleri L355</name>
    <dbReference type="NCBI Taxonomy" id="1447263"/>
    <lineage>
        <taxon>Bacteria</taxon>
        <taxon>Pseudomonadati</taxon>
        <taxon>Campylobacterota</taxon>
        <taxon>Epsilonproteobacteria</taxon>
        <taxon>Campylobacterales</taxon>
        <taxon>Arcobacteraceae</taxon>
        <taxon>Aliarcobacter</taxon>
    </lineage>
</organism>